<sequence length="799" mass="89599">MSVGSKRQGKQVHNRWQLGQVLQQTQRAQWAGQAAIGMGRNGVVGGWHLHKRKGRGSMQQWHLQQAQAQMGVKDREARGSCNEHKGQLGRGRRTKGDECEGWEARQARAAPATSKKGRAQGPVGEGKVLRRWHLGTSLCTSTVSPCNMQYDPDLWRKMVVAFQDCYCPVDLRQRLMMQAHQNPIASPLMQLRAAQRAEESSTELVPIPKPIQRPGYAEASNNNSGVPVTQSLQHCNRDNDNSRAPIQVPQTLQHGRHSRSHSRSPSPSNKTAIGGSKVCLVATPTFKQREAVQDLEKQMETLNKQLSALSERFKIISSEEKLAMALKKLEEAEKAAIFNKRKAKAAEDQSKKIKEHAEGQLEKIRRELAEKEEALRWDMAVRESMVKVVIEREREGNACNAETRGMSRADRVAETEMEVDVDMEKPSYAAQGTSKGKGVAVQVKEEEEQGDDEMEATHHIPIRNALLTAPTNKPWCKENGRAKARRVHTIFQKDFGVPQASDVEDDKSAVKGDHGRNSQETRTSPPGSLGFLSGEAEAITKFVKLILQGQDILDTPRPSPKKTPKCRLGNFQMIGIANDVDIVNHEAAEEDVHAVDAFEQHNTDTEPQFTTWMIKNGFITEELREEAEDNFRTCVSHLAGLIRKNTPWKGETNAAFKKRITDTGSKEAKRARKNTRQNTKIQKMIAEELRGDLKEDEAWGKIEEAATFLVLWRSTEITKLLKFVNADGKRMGAEGGPRPGNRGLVCKRVRRPVLQRMAKAGLPINFYNQTWYWGLSTEVKKFLGATAYHRVPVLMVVQN</sequence>
<feature type="region of interest" description="Disordered" evidence="2">
    <location>
        <begin position="498"/>
        <end position="529"/>
    </location>
</feature>
<evidence type="ECO:0000313" key="3">
    <source>
        <dbReference type="EMBL" id="TFK18572.1"/>
    </source>
</evidence>
<organism evidence="3 4">
    <name type="scientific">Coprinopsis marcescibilis</name>
    <name type="common">Agaric fungus</name>
    <name type="synonym">Psathyrella marcescibilis</name>
    <dbReference type="NCBI Taxonomy" id="230819"/>
    <lineage>
        <taxon>Eukaryota</taxon>
        <taxon>Fungi</taxon>
        <taxon>Dikarya</taxon>
        <taxon>Basidiomycota</taxon>
        <taxon>Agaricomycotina</taxon>
        <taxon>Agaricomycetes</taxon>
        <taxon>Agaricomycetidae</taxon>
        <taxon>Agaricales</taxon>
        <taxon>Agaricineae</taxon>
        <taxon>Psathyrellaceae</taxon>
        <taxon>Coprinopsis</taxon>
    </lineage>
</organism>
<dbReference type="OrthoDB" id="3224221at2759"/>
<dbReference type="Proteomes" id="UP000307440">
    <property type="component" value="Unassembled WGS sequence"/>
</dbReference>
<feature type="region of interest" description="Disordered" evidence="2">
    <location>
        <begin position="191"/>
        <end position="275"/>
    </location>
</feature>
<feature type="compositionally biased region" description="Basic and acidic residues" evidence="2">
    <location>
        <begin position="74"/>
        <end position="86"/>
    </location>
</feature>
<evidence type="ECO:0000256" key="2">
    <source>
        <dbReference type="SAM" id="MobiDB-lite"/>
    </source>
</evidence>
<dbReference type="AlphaFoldDB" id="A0A5C3KF43"/>
<feature type="compositionally biased region" description="Polar residues" evidence="2">
    <location>
        <begin position="242"/>
        <end position="253"/>
    </location>
</feature>
<feature type="compositionally biased region" description="Basic and acidic residues" evidence="2">
    <location>
        <begin position="506"/>
        <end position="519"/>
    </location>
</feature>
<proteinExistence type="predicted"/>
<keyword evidence="4" id="KW-1185">Reference proteome</keyword>
<keyword evidence="1" id="KW-0175">Coiled coil</keyword>
<reference evidence="3 4" key="1">
    <citation type="journal article" date="2019" name="Nat. Ecol. Evol.">
        <title>Megaphylogeny resolves global patterns of mushroom evolution.</title>
        <authorList>
            <person name="Varga T."/>
            <person name="Krizsan K."/>
            <person name="Foldi C."/>
            <person name="Dima B."/>
            <person name="Sanchez-Garcia M."/>
            <person name="Sanchez-Ramirez S."/>
            <person name="Szollosi G.J."/>
            <person name="Szarkandi J.G."/>
            <person name="Papp V."/>
            <person name="Albert L."/>
            <person name="Andreopoulos W."/>
            <person name="Angelini C."/>
            <person name="Antonin V."/>
            <person name="Barry K.W."/>
            <person name="Bougher N.L."/>
            <person name="Buchanan P."/>
            <person name="Buyck B."/>
            <person name="Bense V."/>
            <person name="Catcheside P."/>
            <person name="Chovatia M."/>
            <person name="Cooper J."/>
            <person name="Damon W."/>
            <person name="Desjardin D."/>
            <person name="Finy P."/>
            <person name="Geml J."/>
            <person name="Haridas S."/>
            <person name="Hughes K."/>
            <person name="Justo A."/>
            <person name="Karasinski D."/>
            <person name="Kautmanova I."/>
            <person name="Kiss B."/>
            <person name="Kocsube S."/>
            <person name="Kotiranta H."/>
            <person name="LaButti K.M."/>
            <person name="Lechner B.E."/>
            <person name="Liimatainen K."/>
            <person name="Lipzen A."/>
            <person name="Lukacs Z."/>
            <person name="Mihaltcheva S."/>
            <person name="Morgado L.N."/>
            <person name="Niskanen T."/>
            <person name="Noordeloos M.E."/>
            <person name="Ohm R.A."/>
            <person name="Ortiz-Santana B."/>
            <person name="Ovrebo C."/>
            <person name="Racz N."/>
            <person name="Riley R."/>
            <person name="Savchenko A."/>
            <person name="Shiryaev A."/>
            <person name="Soop K."/>
            <person name="Spirin V."/>
            <person name="Szebenyi C."/>
            <person name="Tomsovsky M."/>
            <person name="Tulloss R.E."/>
            <person name="Uehling J."/>
            <person name="Grigoriev I.V."/>
            <person name="Vagvolgyi C."/>
            <person name="Papp T."/>
            <person name="Martin F.M."/>
            <person name="Miettinen O."/>
            <person name="Hibbett D.S."/>
            <person name="Nagy L.G."/>
        </authorList>
    </citation>
    <scope>NUCLEOTIDE SEQUENCE [LARGE SCALE GENOMIC DNA]</scope>
    <source>
        <strain evidence="3 4">CBS 121175</strain>
    </source>
</reference>
<feature type="coiled-coil region" evidence="1">
    <location>
        <begin position="285"/>
        <end position="374"/>
    </location>
</feature>
<dbReference type="EMBL" id="ML210391">
    <property type="protein sequence ID" value="TFK18572.1"/>
    <property type="molecule type" value="Genomic_DNA"/>
</dbReference>
<evidence type="ECO:0000256" key="1">
    <source>
        <dbReference type="SAM" id="Coils"/>
    </source>
</evidence>
<protein>
    <submittedName>
        <fullName evidence="3">Uncharacterized protein</fullName>
    </submittedName>
</protein>
<feature type="region of interest" description="Disordered" evidence="2">
    <location>
        <begin position="74"/>
        <end position="124"/>
    </location>
</feature>
<gene>
    <name evidence="3" type="ORF">FA15DRAFT_660583</name>
</gene>
<evidence type="ECO:0000313" key="4">
    <source>
        <dbReference type="Proteomes" id="UP000307440"/>
    </source>
</evidence>
<feature type="compositionally biased region" description="Basic and acidic residues" evidence="2">
    <location>
        <begin position="94"/>
        <end position="106"/>
    </location>
</feature>
<name>A0A5C3KF43_COPMA</name>
<feature type="compositionally biased region" description="Polar residues" evidence="2">
    <location>
        <begin position="219"/>
        <end position="234"/>
    </location>
</feature>
<accession>A0A5C3KF43</accession>